<name>X0YDY9_9ZZZZ</name>
<reference evidence="1" key="1">
    <citation type="journal article" date="2014" name="Front. Microbiol.">
        <title>High frequency of phylogenetically diverse reductive dehalogenase-homologous genes in deep subseafloor sedimentary metagenomes.</title>
        <authorList>
            <person name="Kawai M."/>
            <person name="Futagami T."/>
            <person name="Toyoda A."/>
            <person name="Takaki Y."/>
            <person name="Nishi S."/>
            <person name="Hori S."/>
            <person name="Arai W."/>
            <person name="Tsubouchi T."/>
            <person name="Morono Y."/>
            <person name="Uchiyama I."/>
            <person name="Ito T."/>
            <person name="Fujiyama A."/>
            <person name="Inagaki F."/>
            <person name="Takami H."/>
        </authorList>
    </citation>
    <scope>NUCLEOTIDE SEQUENCE</scope>
    <source>
        <strain evidence="1">Expedition CK06-06</strain>
    </source>
</reference>
<gene>
    <name evidence="1" type="ORF">S01H4_16229</name>
</gene>
<dbReference type="EMBL" id="BART01007107">
    <property type="protein sequence ID" value="GAG54129.1"/>
    <property type="molecule type" value="Genomic_DNA"/>
</dbReference>
<evidence type="ECO:0000313" key="1">
    <source>
        <dbReference type="EMBL" id="GAG54129.1"/>
    </source>
</evidence>
<sequence length="56" mass="6270">MEQPKQEICSIRIMFPVTSDEQAIDYKKKISAMLKDIPDATIQFSIISGRPPMGAT</sequence>
<dbReference type="AlphaFoldDB" id="X0YDY9"/>
<organism evidence="1">
    <name type="scientific">marine sediment metagenome</name>
    <dbReference type="NCBI Taxonomy" id="412755"/>
    <lineage>
        <taxon>unclassified sequences</taxon>
        <taxon>metagenomes</taxon>
        <taxon>ecological metagenomes</taxon>
    </lineage>
</organism>
<protein>
    <submittedName>
        <fullName evidence="1">Uncharacterized protein</fullName>
    </submittedName>
</protein>
<proteinExistence type="predicted"/>
<accession>X0YDY9</accession>
<comment type="caution">
    <text evidence="1">The sequence shown here is derived from an EMBL/GenBank/DDBJ whole genome shotgun (WGS) entry which is preliminary data.</text>
</comment>